<accession>A0A4R6R641</accession>
<evidence type="ECO:0000313" key="3">
    <source>
        <dbReference type="Proteomes" id="UP000294593"/>
    </source>
</evidence>
<feature type="signal peptide" evidence="1">
    <location>
        <begin position="1"/>
        <end position="37"/>
    </location>
</feature>
<protein>
    <submittedName>
        <fullName evidence="2">Uncharacterized protein</fullName>
    </submittedName>
</protein>
<evidence type="ECO:0000256" key="1">
    <source>
        <dbReference type="SAM" id="SignalP"/>
    </source>
</evidence>
<dbReference type="RefSeq" id="WP_243738693.1">
    <property type="nucleotide sequence ID" value="NZ_SNXW01000008.1"/>
</dbReference>
<dbReference type="AlphaFoldDB" id="A0A4R6R641"/>
<evidence type="ECO:0000313" key="2">
    <source>
        <dbReference type="EMBL" id="TDP81234.1"/>
    </source>
</evidence>
<name>A0A4R6R641_9BURK</name>
<feature type="chain" id="PRO_5020233654" evidence="1">
    <location>
        <begin position="38"/>
        <end position="230"/>
    </location>
</feature>
<keyword evidence="3" id="KW-1185">Reference proteome</keyword>
<comment type="caution">
    <text evidence="2">The sequence shown here is derived from an EMBL/GenBank/DDBJ whole genome shotgun (WGS) entry which is preliminary data.</text>
</comment>
<dbReference type="EMBL" id="SNXW01000008">
    <property type="protein sequence ID" value="TDP81234.1"/>
    <property type="molecule type" value="Genomic_DNA"/>
</dbReference>
<organism evidence="2 3">
    <name type="scientific">Aquabacterium commune</name>
    <dbReference type="NCBI Taxonomy" id="70586"/>
    <lineage>
        <taxon>Bacteria</taxon>
        <taxon>Pseudomonadati</taxon>
        <taxon>Pseudomonadota</taxon>
        <taxon>Betaproteobacteria</taxon>
        <taxon>Burkholderiales</taxon>
        <taxon>Aquabacterium</taxon>
    </lineage>
</organism>
<reference evidence="2 3" key="1">
    <citation type="submission" date="2019-03" db="EMBL/GenBank/DDBJ databases">
        <title>Genomic Encyclopedia of Type Strains, Phase IV (KMG-IV): sequencing the most valuable type-strain genomes for metagenomic binning, comparative biology and taxonomic classification.</title>
        <authorList>
            <person name="Goeker M."/>
        </authorList>
    </citation>
    <scope>NUCLEOTIDE SEQUENCE [LARGE SCALE GENOMIC DNA]</scope>
    <source>
        <strain evidence="2 3">DSM 11901</strain>
    </source>
</reference>
<keyword evidence="1" id="KW-0732">Signal</keyword>
<dbReference type="PROSITE" id="PS51257">
    <property type="entry name" value="PROKAR_LIPOPROTEIN"/>
    <property type="match status" value="1"/>
</dbReference>
<dbReference type="Proteomes" id="UP000294593">
    <property type="component" value="Unassembled WGS sequence"/>
</dbReference>
<proteinExistence type="predicted"/>
<sequence>MPQPRRRCVHTLCLPMALALSALLAVLSGCASGGAGAEATGEAKKEAMGEGLSLPSLPKFPDLPSVPAMATVKPTTKDSGITERVGQAAITPLSDLNVVQEEIPAALQSAAQGPYAAPKEAGCAVILGEVQSLDDALGADLDDPKASEKPSLLTRGTSLAENAGVSAVRRTVEGFVPFRSWLRKLSGAEKHSKQVGAAIMAGGLRRAYLKGRSDGMGCVRPGAAAMATQP</sequence>
<gene>
    <name evidence="2" type="ORF">EV672_10819</name>
</gene>